<feature type="compositionally biased region" description="Low complexity" evidence="1">
    <location>
        <begin position="172"/>
        <end position="183"/>
    </location>
</feature>
<accession>A0AA40HSI8</accession>
<organism evidence="2 3">
    <name type="scientific">Cnephaeus nilssonii</name>
    <name type="common">Northern bat</name>
    <name type="synonym">Eptesicus nilssonii</name>
    <dbReference type="NCBI Taxonomy" id="3371016"/>
    <lineage>
        <taxon>Eukaryota</taxon>
        <taxon>Metazoa</taxon>
        <taxon>Chordata</taxon>
        <taxon>Craniata</taxon>
        <taxon>Vertebrata</taxon>
        <taxon>Euteleostomi</taxon>
        <taxon>Mammalia</taxon>
        <taxon>Eutheria</taxon>
        <taxon>Laurasiatheria</taxon>
        <taxon>Chiroptera</taxon>
        <taxon>Yangochiroptera</taxon>
        <taxon>Vespertilionidae</taxon>
        <taxon>Cnephaeus</taxon>
    </lineage>
</organism>
<feature type="region of interest" description="Disordered" evidence="1">
    <location>
        <begin position="1"/>
        <end position="64"/>
    </location>
</feature>
<evidence type="ECO:0000313" key="2">
    <source>
        <dbReference type="EMBL" id="KAK1336549.1"/>
    </source>
</evidence>
<name>A0AA40HSI8_CNENI</name>
<proteinExistence type="predicted"/>
<feature type="compositionally biased region" description="Low complexity" evidence="1">
    <location>
        <begin position="46"/>
        <end position="59"/>
    </location>
</feature>
<protein>
    <submittedName>
        <fullName evidence="2">Uncharacterized protein</fullName>
    </submittedName>
</protein>
<evidence type="ECO:0000256" key="1">
    <source>
        <dbReference type="SAM" id="MobiDB-lite"/>
    </source>
</evidence>
<feature type="region of interest" description="Disordered" evidence="1">
    <location>
        <begin position="146"/>
        <end position="183"/>
    </location>
</feature>
<feature type="region of interest" description="Disordered" evidence="1">
    <location>
        <begin position="82"/>
        <end position="120"/>
    </location>
</feature>
<evidence type="ECO:0000313" key="3">
    <source>
        <dbReference type="Proteomes" id="UP001177744"/>
    </source>
</evidence>
<dbReference type="Proteomes" id="UP001177744">
    <property type="component" value="Unassembled WGS sequence"/>
</dbReference>
<comment type="caution">
    <text evidence="2">The sequence shown here is derived from an EMBL/GenBank/DDBJ whole genome shotgun (WGS) entry which is preliminary data.</text>
</comment>
<sequence length="183" mass="18533">MGRGGPGPSEPDASSGERRGSEALLCAPCGRAAAAAGAGRRDSRARAAQGWRGQAQAAGTGTSQLRTQCNWISEKNSLSSWFQGADWTQSENRPKSRTVTSRQEEKAARPAPAEELGPPAAAAAAAARLLGGGGCGAPAARALQLQRPRLRAAHGPAPAPGGLSCAGRGGASPDPSLPRLPRR</sequence>
<feature type="compositionally biased region" description="Low complexity" evidence="1">
    <location>
        <begin position="146"/>
        <end position="163"/>
    </location>
</feature>
<reference evidence="2" key="1">
    <citation type="submission" date="2023-06" db="EMBL/GenBank/DDBJ databases">
        <title>Reference genome for the Northern bat (Eptesicus nilssonii), a most northern bat species.</title>
        <authorList>
            <person name="Laine V.N."/>
            <person name="Pulliainen A.T."/>
            <person name="Lilley T.M."/>
        </authorList>
    </citation>
    <scope>NUCLEOTIDE SEQUENCE</scope>
    <source>
        <strain evidence="2">BLF_Eptnil</strain>
        <tissue evidence="2">Kidney</tissue>
    </source>
</reference>
<keyword evidence="3" id="KW-1185">Reference proteome</keyword>
<dbReference type="AlphaFoldDB" id="A0AA40HSI8"/>
<gene>
    <name evidence="2" type="ORF">QTO34_002580</name>
</gene>
<feature type="compositionally biased region" description="Low complexity" evidence="1">
    <location>
        <begin position="109"/>
        <end position="120"/>
    </location>
</feature>
<feature type="compositionally biased region" description="Polar residues" evidence="1">
    <location>
        <begin position="82"/>
        <end position="101"/>
    </location>
</feature>
<dbReference type="EMBL" id="JAULJE010000012">
    <property type="protein sequence ID" value="KAK1336549.1"/>
    <property type="molecule type" value="Genomic_DNA"/>
</dbReference>